<keyword evidence="1" id="KW-0472">Membrane</keyword>
<evidence type="ECO:0000313" key="3">
    <source>
        <dbReference type="Proteomes" id="UP001221142"/>
    </source>
</evidence>
<organism evidence="2 3">
    <name type="scientific">Roridomyces roridus</name>
    <dbReference type="NCBI Taxonomy" id="1738132"/>
    <lineage>
        <taxon>Eukaryota</taxon>
        <taxon>Fungi</taxon>
        <taxon>Dikarya</taxon>
        <taxon>Basidiomycota</taxon>
        <taxon>Agaricomycotina</taxon>
        <taxon>Agaricomycetes</taxon>
        <taxon>Agaricomycetidae</taxon>
        <taxon>Agaricales</taxon>
        <taxon>Marasmiineae</taxon>
        <taxon>Mycenaceae</taxon>
        <taxon>Roridomyces</taxon>
    </lineage>
</organism>
<feature type="transmembrane region" description="Helical" evidence="1">
    <location>
        <begin position="112"/>
        <end position="131"/>
    </location>
</feature>
<protein>
    <submittedName>
        <fullName evidence="2">Uncharacterized protein</fullName>
    </submittedName>
</protein>
<evidence type="ECO:0000313" key="2">
    <source>
        <dbReference type="EMBL" id="KAJ7624393.1"/>
    </source>
</evidence>
<feature type="transmembrane region" description="Helical" evidence="1">
    <location>
        <begin position="7"/>
        <end position="26"/>
    </location>
</feature>
<feature type="transmembrane region" description="Helical" evidence="1">
    <location>
        <begin position="223"/>
        <end position="240"/>
    </location>
</feature>
<dbReference type="AlphaFoldDB" id="A0AAD7BKY3"/>
<accession>A0AAD7BKY3</accession>
<dbReference type="EMBL" id="JARKIF010000013">
    <property type="protein sequence ID" value="KAJ7624393.1"/>
    <property type="molecule type" value="Genomic_DNA"/>
</dbReference>
<keyword evidence="1" id="KW-0812">Transmembrane</keyword>
<feature type="transmembrane region" description="Helical" evidence="1">
    <location>
        <begin position="32"/>
        <end position="50"/>
    </location>
</feature>
<sequence length="328" mass="35688">MRPTPLYLLTWASLLLCLFIFVTGLLDLGLWLNISASLATTFYHITVLFISLRSPEVRRHAIFTSIPTAGCASILVFSWLVGFAMTILVIVLGRDSFPGPKPLVSLPFPLHVVQGTLTGVEMVVMIAVARLSRYPHEKFLSSGNLISAYAEAGLAYPKLLAVDAPALALRSKTILISTAHLEFFHSRNKSRQRRYCSEPEPGFRGQAWAWVWTVPACPKRRPAVGGLVTLFMYLFMGFRFRTTLASHTTRGDYAGARTAASEADAHLVLPGDGLLCPKAYLPPSSGLYPQAVGRLARLVQGPCPNSFGGNLSGVTLRVAEGIAGEKIM</sequence>
<dbReference type="Proteomes" id="UP001221142">
    <property type="component" value="Unassembled WGS sequence"/>
</dbReference>
<proteinExistence type="predicted"/>
<evidence type="ECO:0000256" key="1">
    <source>
        <dbReference type="SAM" id="Phobius"/>
    </source>
</evidence>
<reference evidence="2" key="1">
    <citation type="submission" date="2023-03" db="EMBL/GenBank/DDBJ databases">
        <title>Massive genome expansion in bonnet fungi (Mycena s.s.) driven by repeated elements and novel gene families across ecological guilds.</title>
        <authorList>
            <consortium name="Lawrence Berkeley National Laboratory"/>
            <person name="Harder C.B."/>
            <person name="Miyauchi S."/>
            <person name="Viragh M."/>
            <person name="Kuo A."/>
            <person name="Thoen E."/>
            <person name="Andreopoulos B."/>
            <person name="Lu D."/>
            <person name="Skrede I."/>
            <person name="Drula E."/>
            <person name="Henrissat B."/>
            <person name="Morin E."/>
            <person name="Kohler A."/>
            <person name="Barry K."/>
            <person name="LaButti K."/>
            <person name="Morin E."/>
            <person name="Salamov A."/>
            <person name="Lipzen A."/>
            <person name="Mereny Z."/>
            <person name="Hegedus B."/>
            <person name="Baldrian P."/>
            <person name="Stursova M."/>
            <person name="Weitz H."/>
            <person name="Taylor A."/>
            <person name="Grigoriev I.V."/>
            <person name="Nagy L.G."/>
            <person name="Martin F."/>
            <person name="Kauserud H."/>
        </authorList>
    </citation>
    <scope>NUCLEOTIDE SEQUENCE</scope>
    <source>
        <strain evidence="2">9284</strain>
    </source>
</reference>
<keyword evidence="1" id="KW-1133">Transmembrane helix</keyword>
<feature type="transmembrane region" description="Helical" evidence="1">
    <location>
        <begin position="62"/>
        <end position="92"/>
    </location>
</feature>
<gene>
    <name evidence="2" type="ORF">FB45DRAFT_869329</name>
</gene>
<keyword evidence="3" id="KW-1185">Reference proteome</keyword>
<comment type="caution">
    <text evidence="2">The sequence shown here is derived from an EMBL/GenBank/DDBJ whole genome shotgun (WGS) entry which is preliminary data.</text>
</comment>
<name>A0AAD7BKY3_9AGAR</name>